<evidence type="ECO:0000256" key="1">
    <source>
        <dbReference type="ARBA" id="ARBA00009431"/>
    </source>
</evidence>
<dbReference type="PANTHER" id="PTHR11802:SF201">
    <property type="entry name" value="CARBOXYPEPTIDASE"/>
    <property type="match status" value="1"/>
</dbReference>
<keyword evidence="2" id="KW-0645">Protease</keyword>
<comment type="similarity">
    <text evidence="1 2">Belongs to the peptidase S10 family.</text>
</comment>
<dbReference type="PRINTS" id="PR00724">
    <property type="entry name" value="CRBOXYPTASEC"/>
</dbReference>
<feature type="compositionally biased region" description="Polar residues" evidence="3">
    <location>
        <begin position="328"/>
        <end position="338"/>
    </location>
</feature>
<dbReference type="GO" id="GO:0006508">
    <property type="term" value="P:proteolysis"/>
    <property type="evidence" value="ECO:0007669"/>
    <property type="project" value="UniProtKB-KW"/>
</dbReference>
<evidence type="ECO:0000313" key="5">
    <source>
        <dbReference type="EMBL" id="CAH0376565.1"/>
    </source>
</evidence>
<dbReference type="EMBL" id="CAKKNE010000005">
    <property type="protein sequence ID" value="CAH0376565.1"/>
    <property type="molecule type" value="Genomic_DNA"/>
</dbReference>
<dbReference type="Pfam" id="PF00450">
    <property type="entry name" value="Peptidase_S10"/>
    <property type="match status" value="1"/>
</dbReference>
<dbReference type="Proteomes" id="UP000789595">
    <property type="component" value="Unassembled WGS sequence"/>
</dbReference>
<organism evidence="4">
    <name type="scientific">Pelagomonas calceolata</name>
    <dbReference type="NCBI Taxonomy" id="35677"/>
    <lineage>
        <taxon>Eukaryota</taxon>
        <taxon>Sar</taxon>
        <taxon>Stramenopiles</taxon>
        <taxon>Ochrophyta</taxon>
        <taxon>Pelagophyceae</taxon>
        <taxon>Pelagomonadales</taxon>
        <taxon>Pelagomonadaceae</taxon>
        <taxon>Pelagomonas</taxon>
    </lineage>
</organism>
<gene>
    <name evidence="4" type="ORF">PCAL00307_LOCUS18429</name>
    <name evidence="5" type="ORF">PECAL_5P11630</name>
</gene>
<dbReference type="AlphaFoldDB" id="A0A7S4A436"/>
<dbReference type="PROSITE" id="PS00131">
    <property type="entry name" value="CARBOXYPEPT_SER_SER"/>
    <property type="match status" value="1"/>
</dbReference>
<keyword evidence="2" id="KW-0378">Hydrolase</keyword>
<keyword evidence="2" id="KW-0732">Signal</keyword>
<dbReference type="InterPro" id="IPR018202">
    <property type="entry name" value="Ser_caboxypep_ser_AS"/>
</dbReference>
<dbReference type="Gene3D" id="3.40.50.12670">
    <property type="match status" value="1"/>
</dbReference>
<dbReference type="EMBL" id="HBIW01021403">
    <property type="protein sequence ID" value="CAE0702982.1"/>
    <property type="molecule type" value="Transcribed_RNA"/>
</dbReference>
<dbReference type="Gene3D" id="3.40.50.1820">
    <property type="entry name" value="alpha/beta hydrolase"/>
    <property type="match status" value="1"/>
</dbReference>
<evidence type="ECO:0000256" key="2">
    <source>
        <dbReference type="RuleBase" id="RU361156"/>
    </source>
</evidence>
<dbReference type="GO" id="GO:0004185">
    <property type="term" value="F:serine-type carboxypeptidase activity"/>
    <property type="evidence" value="ECO:0007669"/>
    <property type="project" value="UniProtKB-UniRule"/>
</dbReference>
<reference evidence="4" key="1">
    <citation type="submission" date="2021-01" db="EMBL/GenBank/DDBJ databases">
        <authorList>
            <person name="Corre E."/>
            <person name="Pelletier E."/>
            <person name="Niang G."/>
            <person name="Scheremetjew M."/>
            <person name="Finn R."/>
            <person name="Kale V."/>
            <person name="Holt S."/>
            <person name="Cochrane G."/>
            <person name="Meng A."/>
            <person name="Brown T."/>
            <person name="Cohen L."/>
        </authorList>
    </citation>
    <scope>NUCLEOTIDE SEQUENCE</scope>
    <source>
        <strain evidence="4">CCMP1756</strain>
    </source>
</reference>
<accession>A0A7S4A436</accession>
<evidence type="ECO:0000256" key="3">
    <source>
        <dbReference type="SAM" id="MobiDB-lite"/>
    </source>
</evidence>
<evidence type="ECO:0000313" key="6">
    <source>
        <dbReference type="Proteomes" id="UP000789595"/>
    </source>
</evidence>
<dbReference type="InterPro" id="IPR001563">
    <property type="entry name" value="Peptidase_S10"/>
</dbReference>
<dbReference type="EC" id="3.4.16.-" evidence="2"/>
<reference evidence="5" key="2">
    <citation type="submission" date="2021-11" db="EMBL/GenBank/DDBJ databases">
        <authorList>
            <consortium name="Genoscope - CEA"/>
            <person name="William W."/>
        </authorList>
    </citation>
    <scope>NUCLEOTIDE SEQUENCE</scope>
</reference>
<proteinExistence type="inferred from homology"/>
<protein>
    <recommendedName>
        <fullName evidence="2">Carboxypeptidase</fullName>
        <ecNumber evidence="2">3.4.16.-</ecNumber>
    </recommendedName>
</protein>
<sequence length="506" mass="55633">MMLQLLPLVALLRTATAAVPADEVDGPSLPGYKRAFPQDTRHYSGYIRTYYPGRSVKVYTHYHLALHEDPTAPVLQWQQGGPGGSSLLGLFTENGPLTLNDASWKNDGLEVFDNPHTWQNAAGGVSLLYLEHPAPTGFSYCEPACVHDDDSQADLHLAILDEFFGKMYPELRRNRYIISGESYAGVLVPTLAERILKRRSPGANVAPDSLEGFALGNDCPGNKVFTCTPYSGWAGTKVSLDFLYGHGMVPDIVKERVDKVCADWYVSEPPGPQTPPPTQCADALEDPIRPLKSTAGDTYDMGGGYFLYDTCGADLLALSADGAARHLPTTQRRSSASTRGRAPTRPTNERIANAYALDSGEYACGQENAATAWLRRADVQDALHVRSTPDFSLSTSLEYNFTAASLLEAYKERLAPNFRILQYSGDADPCVPMPGTQKWIRSLALPEKQPWHPWTAPGTAAITGYATVYAPDFTFASIRDAGHMSPRYKPRELFYMIDAWLRKEPL</sequence>
<name>A0A7S4A436_9STRA</name>
<feature type="signal peptide" evidence="2">
    <location>
        <begin position="1"/>
        <end position="17"/>
    </location>
</feature>
<evidence type="ECO:0000313" key="4">
    <source>
        <dbReference type="EMBL" id="CAE0702982.1"/>
    </source>
</evidence>
<feature type="chain" id="PRO_5035952842" description="Carboxypeptidase" evidence="2">
    <location>
        <begin position="18"/>
        <end position="506"/>
    </location>
</feature>
<dbReference type="SUPFAM" id="SSF53474">
    <property type="entry name" value="alpha/beta-Hydrolases"/>
    <property type="match status" value="1"/>
</dbReference>
<dbReference type="PANTHER" id="PTHR11802">
    <property type="entry name" value="SERINE PROTEASE FAMILY S10 SERINE CARBOXYPEPTIDASE"/>
    <property type="match status" value="1"/>
</dbReference>
<keyword evidence="6" id="KW-1185">Reference proteome</keyword>
<feature type="region of interest" description="Disordered" evidence="3">
    <location>
        <begin position="326"/>
        <end position="346"/>
    </location>
</feature>
<dbReference type="OrthoDB" id="443318at2759"/>
<keyword evidence="2" id="KW-0121">Carboxypeptidase</keyword>
<dbReference type="InterPro" id="IPR029058">
    <property type="entry name" value="AB_hydrolase_fold"/>
</dbReference>